<evidence type="ECO:0000313" key="4">
    <source>
        <dbReference type="Proteomes" id="UP001162131"/>
    </source>
</evidence>
<reference evidence="3" key="1">
    <citation type="submission" date="2021-09" db="EMBL/GenBank/DDBJ databases">
        <authorList>
            <consortium name="AG Swart"/>
            <person name="Singh M."/>
            <person name="Singh A."/>
            <person name="Seah K."/>
            <person name="Emmerich C."/>
        </authorList>
    </citation>
    <scope>NUCLEOTIDE SEQUENCE</scope>
    <source>
        <strain evidence="3">ATCC30299</strain>
    </source>
</reference>
<feature type="region of interest" description="Disordered" evidence="2">
    <location>
        <begin position="1"/>
        <end position="48"/>
    </location>
</feature>
<proteinExistence type="predicted"/>
<feature type="compositionally biased region" description="Polar residues" evidence="2">
    <location>
        <begin position="8"/>
        <end position="19"/>
    </location>
</feature>
<protein>
    <submittedName>
        <fullName evidence="3">Uncharacterized protein</fullName>
    </submittedName>
</protein>
<dbReference type="AlphaFoldDB" id="A0AAU9K544"/>
<comment type="caution">
    <text evidence="3">The sequence shown here is derived from an EMBL/GenBank/DDBJ whole genome shotgun (WGS) entry which is preliminary data.</text>
</comment>
<dbReference type="EMBL" id="CAJZBQ010000054">
    <property type="protein sequence ID" value="CAG9332139.1"/>
    <property type="molecule type" value="Genomic_DNA"/>
</dbReference>
<evidence type="ECO:0000313" key="3">
    <source>
        <dbReference type="EMBL" id="CAG9332139.1"/>
    </source>
</evidence>
<evidence type="ECO:0000256" key="2">
    <source>
        <dbReference type="SAM" id="MobiDB-lite"/>
    </source>
</evidence>
<dbReference type="Proteomes" id="UP001162131">
    <property type="component" value="Unassembled WGS sequence"/>
</dbReference>
<name>A0AAU9K544_9CILI</name>
<accession>A0AAU9K544</accession>
<organism evidence="3 4">
    <name type="scientific">Blepharisma stoltei</name>
    <dbReference type="NCBI Taxonomy" id="1481888"/>
    <lineage>
        <taxon>Eukaryota</taxon>
        <taxon>Sar</taxon>
        <taxon>Alveolata</taxon>
        <taxon>Ciliophora</taxon>
        <taxon>Postciliodesmatophora</taxon>
        <taxon>Heterotrichea</taxon>
        <taxon>Heterotrichida</taxon>
        <taxon>Blepharismidae</taxon>
        <taxon>Blepharisma</taxon>
    </lineage>
</organism>
<feature type="coiled-coil region" evidence="1">
    <location>
        <begin position="66"/>
        <end position="125"/>
    </location>
</feature>
<sequence length="626" mass="71403">MGDFPYSEYTSGWTNSKPTYQFAKPSSSKEKKPPKEQPRISPGKSLTFENTQATLKDLCSEDKAKVGELVKRLALEKSKREELEKKAMKEIKDKEKEIKKVRKANQKIQEEAEEVGKQLAKARELINSCQMISTPQPIATPVNLQQSLQSWNPAYQNADFPEAQRVNPQHSLQSWNPSFPSAELPTHPQEIICSPLNFTPSYAGTPIPDFGSANIQTETFTPDRLVPRMLFTQTTETQTPIRETATSPIEEGSNHSRCTSICTQTVCDKEIQADFEEVESMKSVDIQADSIHEENPIVVINKPAFENRARENYGKASQFTQNSYESEYEPEAAKSIMFEPTLKQSHVVNNMNYLKQDLSALTESLKSLKNSRMGPMKASIMKSPPQTKHVAFRGPESIEQSTHNPLLFDSIQYDSRLQSILERAEANSQRAKKLINQDFEEIPQPKQEEKQIFSKQFQQVSTPSQSFQVKDLQSSKAVKQSWDEMPILEEGFYDDTLFQLVDDLEKMESCKNSASSSFIDKNYDKKISYEISPEKPKTATYIKKAQIKENIEKPKPKAANKMTIKEISPEKPKSNYDKNLINIIDNFESEDFASSLASSKRSNYTEEDSFEALRNRAYKLRETFKY</sequence>
<feature type="compositionally biased region" description="Basic and acidic residues" evidence="2">
    <location>
        <begin position="27"/>
        <end position="38"/>
    </location>
</feature>
<keyword evidence="1" id="KW-0175">Coiled coil</keyword>
<gene>
    <name evidence="3" type="ORF">BSTOLATCC_MIC55593</name>
</gene>
<evidence type="ECO:0000256" key="1">
    <source>
        <dbReference type="SAM" id="Coils"/>
    </source>
</evidence>
<keyword evidence="4" id="KW-1185">Reference proteome</keyword>